<keyword evidence="1" id="KW-0812">Transmembrane</keyword>
<feature type="transmembrane region" description="Helical" evidence="1">
    <location>
        <begin position="122"/>
        <end position="144"/>
    </location>
</feature>
<protein>
    <submittedName>
        <fullName evidence="2">Uncharacterized protein</fullName>
    </submittedName>
</protein>
<accession>A0ABY6D041</accession>
<gene>
    <name evidence="2" type="ORF">N7E81_16750</name>
</gene>
<evidence type="ECO:0000313" key="2">
    <source>
        <dbReference type="EMBL" id="UXX79005.1"/>
    </source>
</evidence>
<reference evidence="2" key="1">
    <citation type="submission" date="2022-10" db="EMBL/GenBank/DDBJ databases">
        <title>Comparative genomics and taxonomic characterization of three novel marine species of genus Reichenbachiella exhibiting antioxidant and polysaccharide degradation activities.</title>
        <authorList>
            <person name="Muhammad N."/>
            <person name="Lee Y.-J."/>
            <person name="Ko J."/>
            <person name="Kim S.-G."/>
        </authorList>
    </citation>
    <scope>NUCLEOTIDE SEQUENCE</scope>
    <source>
        <strain evidence="2">Wsw4-B4</strain>
    </source>
</reference>
<keyword evidence="1" id="KW-1133">Transmembrane helix</keyword>
<evidence type="ECO:0000256" key="1">
    <source>
        <dbReference type="SAM" id="Phobius"/>
    </source>
</evidence>
<keyword evidence="3" id="KW-1185">Reference proteome</keyword>
<organism evidence="2 3">
    <name type="scientific">Reichenbachiella carrageenanivorans</name>
    <dbReference type="NCBI Taxonomy" id="2979869"/>
    <lineage>
        <taxon>Bacteria</taxon>
        <taxon>Pseudomonadati</taxon>
        <taxon>Bacteroidota</taxon>
        <taxon>Cytophagia</taxon>
        <taxon>Cytophagales</taxon>
        <taxon>Reichenbachiellaceae</taxon>
        <taxon>Reichenbachiella</taxon>
    </lineage>
</organism>
<sequence>MIANAHAALPKALRATAPPLRSERVEGRRMDIRISWQPRINRNGYTGFCGLSRFGYLSAFRNREGTRHTRTLCSIDCMKEFFQLNKTKIVFAFKFTSVLFLALVLIAFGIGYLNGQVPELTLFLTVIFGAGIGMPLFILVVGTVRGTWDLHKRRKAFSTHPFSELLNHGFREQLKNDKNKWQFCEPILTGQIDNFEIIAEVDTQHEPDIIKFQALTEVEVIGKDEVRRLTRKFSTDDIDLDFQGVSKRISVKNHRMNNVTELSNELSRFIRTINQENFKPKKRA</sequence>
<feature type="transmembrane region" description="Helical" evidence="1">
    <location>
        <begin position="89"/>
        <end position="110"/>
    </location>
</feature>
<dbReference type="EMBL" id="CP106735">
    <property type="protein sequence ID" value="UXX79005.1"/>
    <property type="molecule type" value="Genomic_DNA"/>
</dbReference>
<dbReference type="Proteomes" id="UP001062165">
    <property type="component" value="Chromosome"/>
</dbReference>
<proteinExistence type="predicted"/>
<name>A0ABY6D041_9BACT</name>
<evidence type="ECO:0000313" key="3">
    <source>
        <dbReference type="Proteomes" id="UP001062165"/>
    </source>
</evidence>
<keyword evidence="1" id="KW-0472">Membrane</keyword>
<dbReference type="RefSeq" id="WP_263050748.1">
    <property type="nucleotide sequence ID" value="NZ_CP106735.1"/>
</dbReference>